<dbReference type="EMBL" id="JACOPV010000009">
    <property type="protein sequence ID" value="MBM5458914.1"/>
    <property type="molecule type" value="Genomic_DNA"/>
</dbReference>
<proteinExistence type="predicted"/>
<keyword evidence="2" id="KW-1185">Reference proteome</keyword>
<reference evidence="1 2" key="1">
    <citation type="submission" date="2020-08" db="EMBL/GenBank/DDBJ databases">
        <title>Description of novel Pseudomonas species.</title>
        <authorList>
            <person name="Duman M."/>
            <person name="Mulet M."/>
            <person name="Altun S."/>
            <person name="Saticioglu I.B."/>
            <person name="Lalucat J."/>
            <person name="Garcia-Valdes E."/>
        </authorList>
    </citation>
    <scope>NUCLEOTIDE SEQUENCE [LARGE SCALE GENOMIC DNA]</scope>
    <source>
        <strain evidence="1 2">P66</strain>
    </source>
</reference>
<protein>
    <recommendedName>
        <fullName evidence="3">PRTRC system protein F</fullName>
    </recommendedName>
</protein>
<dbReference type="RefSeq" id="WP_203584834.1">
    <property type="nucleotide sequence ID" value="NZ_JACOPV010000009.1"/>
</dbReference>
<evidence type="ECO:0000313" key="1">
    <source>
        <dbReference type="EMBL" id="MBM5458914.1"/>
    </source>
</evidence>
<name>A0ABS2C1H0_9PSED</name>
<accession>A0ABS2C1H0</accession>
<organism evidence="1 2">
    <name type="scientific">Pseudomonas arcuscaelestis</name>
    <dbReference type="NCBI Taxonomy" id="2710591"/>
    <lineage>
        <taxon>Bacteria</taxon>
        <taxon>Pseudomonadati</taxon>
        <taxon>Pseudomonadota</taxon>
        <taxon>Gammaproteobacteria</taxon>
        <taxon>Pseudomonadales</taxon>
        <taxon>Pseudomonadaceae</taxon>
        <taxon>Pseudomonas</taxon>
    </lineage>
</organism>
<evidence type="ECO:0008006" key="3">
    <source>
        <dbReference type="Google" id="ProtNLM"/>
    </source>
</evidence>
<gene>
    <name evidence="1" type="ORF">H8F21_15210</name>
</gene>
<comment type="caution">
    <text evidence="1">The sequence shown here is derived from an EMBL/GenBank/DDBJ whole genome shotgun (WGS) entry which is preliminary data.</text>
</comment>
<evidence type="ECO:0000313" key="2">
    <source>
        <dbReference type="Proteomes" id="UP000745663"/>
    </source>
</evidence>
<dbReference type="Proteomes" id="UP000745663">
    <property type="component" value="Unassembled WGS sequence"/>
</dbReference>
<sequence>MESHAQIKQTWSPLQFPSAPLSALTIPKVSAAVQLGISEVFMREYGYLVDHQGHSAFCLEALQGGFLGESDLSPLEHYPNGYGLHQVTNKVVKGIASKVEFTCEGALPDAPRIVYELAREFTDITHASSIALAVAEAGLLHDSDLAPIISRGSDCGYDLLNAAKVALDVLLPDAQRECRNVHDGEVHSERRFYTQLNGNNLSVYADERNCFYLDWPELAQDSLEMHILLSKTLDAMSTYIMPFHTPSSAFSCWAQYSYGVSESYEAVKEDITGKSQSEIAEYICGLDDLEQLGWLGMDLEDDGDGEQDPDVVDRVVSLLWQMDDVERNFNYQLIHGEDVTEQMRSTELSELLSQAREISTSQHKYRALAEVLREALAACIGRMDSNVSIESLIASVSPESAEDCGSFENSPNRFFDCVWVLAGERHEELHKESVESFNVDVEDCGGDVALQLPLASGVLVAQVTIPIMERTNECLALLRRIQLSLEAPTNA</sequence>